<dbReference type="PANTHER" id="PTHR42978">
    <property type="entry name" value="QUORUM-QUENCHING LACTONASE YTNP-RELATED-RELATED"/>
    <property type="match status" value="1"/>
</dbReference>
<dbReference type="RefSeq" id="WP_074814179.1">
    <property type="nucleotide sequence ID" value="NZ_FNTI01000001.1"/>
</dbReference>
<dbReference type="InterPro" id="IPR036866">
    <property type="entry name" value="RibonucZ/Hydroxyglut_hydro"/>
</dbReference>
<accession>A0A1H4MTK7</accession>
<dbReference type="GO" id="GO:0016787">
    <property type="term" value="F:hydrolase activity"/>
    <property type="evidence" value="ECO:0007669"/>
    <property type="project" value="UniProtKB-KW"/>
</dbReference>
<dbReference type="CDD" id="cd07720">
    <property type="entry name" value="OPHC2-like_MBL-fold"/>
    <property type="match status" value="1"/>
</dbReference>
<name>A0A1H4MTK7_9BRAD</name>
<organism evidence="6 7">
    <name type="scientific">Bradyrhizobium lablabi</name>
    <dbReference type="NCBI Taxonomy" id="722472"/>
    <lineage>
        <taxon>Bacteria</taxon>
        <taxon>Pseudomonadati</taxon>
        <taxon>Pseudomonadota</taxon>
        <taxon>Alphaproteobacteria</taxon>
        <taxon>Hyphomicrobiales</taxon>
        <taxon>Nitrobacteraceae</taxon>
        <taxon>Bradyrhizobium</taxon>
    </lineage>
</organism>
<dbReference type="Gene3D" id="3.60.15.10">
    <property type="entry name" value="Ribonuclease Z/Hydroxyacylglutathione hydrolase-like"/>
    <property type="match status" value="1"/>
</dbReference>
<proteinExistence type="inferred from homology"/>
<evidence type="ECO:0000259" key="5">
    <source>
        <dbReference type="SMART" id="SM00849"/>
    </source>
</evidence>
<dbReference type="Pfam" id="PF00753">
    <property type="entry name" value="Lactamase_B"/>
    <property type="match status" value="1"/>
</dbReference>
<keyword evidence="3" id="KW-0378">Hydrolase</keyword>
<keyword evidence="2" id="KW-0479">Metal-binding</keyword>
<dbReference type="SMART" id="SM00849">
    <property type="entry name" value="Lactamase_B"/>
    <property type="match status" value="1"/>
</dbReference>
<sequence length="299" mass="32887">MNAQPVQQIPGVYHRKIGDIVVTAISDGYLDSTLEVMRNVDLDRARQILNDAFRPARRTSVNTFVIHSKGRTAIVDTGSGNYMQPSAGLVQQNLAGAGIDPKSIDTVLLTHMHPDHSAGLTDMTSGKLLFPNAELVMHQNELPHWFDDGAMAKANERDKKLFFQAGREQVEPYKKQTRLFKQGEVFPGVTAVPSHGHTPGHTAYLIASGDDQLMIWGDTVHVPEVQTAYPEAGMAFDTDLAAAAASRKRMFDRVSADGVLIAGMHLHFPAFARLARRGDAYALYPEQWIHNIDAVPPVK</sequence>
<dbReference type="SUPFAM" id="SSF56281">
    <property type="entry name" value="Metallo-hydrolase/oxidoreductase"/>
    <property type="match status" value="1"/>
</dbReference>
<evidence type="ECO:0000256" key="3">
    <source>
        <dbReference type="ARBA" id="ARBA00022801"/>
    </source>
</evidence>
<dbReference type="InterPro" id="IPR001279">
    <property type="entry name" value="Metallo-B-lactamas"/>
</dbReference>
<dbReference type="AlphaFoldDB" id="A0A1H4MTK7"/>
<evidence type="ECO:0000256" key="1">
    <source>
        <dbReference type="ARBA" id="ARBA00007749"/>
    </source>
</evidence>
<evidence type="ECO:0000256" key="4">
    <source>
        <dbReference type="ARBA" id="ARBA00022833"/>
    </source>
</evidence>
<reference evidence="6 7" key="1">
    <citation type="submission" date="2016-10" db="EMBL/GenBank/DDBJ databases">
        <authorList>
            <person name="de Groot N.N."/>
        </authorList>
    </citation>
    <scope>NUCLEOTIDE SEQUENCE [LARGE SCALE GENOMIC DNA]</scope>
    <source>
        <strain evidence="6 7">GAS522</strain>
    </source>
</reference>
<comment type="similarity">
    <text evidence="1">Belongs to the metallo-beta-lactamase superfamily.</text>
</comment>
<dbReference type="PANTHER" id="PTHR42978:SF6">
    <property type="entry name" value="QUORUM-QUENCHING LACTONASE YTNP-RELATED"/>
    <property type="match status" value="1"/>
</dbReference>
<gene>
    <name evidence="6" type="ORF">SAMN05444171_0093</name>
</gene>
<dbReference type="Proteomes" id="UP000183208">
    <property type="component" value="Unassembled WGS sequence"/>
</dbReference>
<dbReference type="InterPro" id="IPR051013">
    <property type="entry name" value="MBL_superfamily_lactonases"/>
</dbReference>
<evidence type="ECO:0000256" key="2">
    <source>
        <dbReference type="ARBA" id="ARBA00022723"/>
    </source>
</evidence>
<protein>
    <submittedName>
        <fullName evidence="6">Glyoxylase, beta-lactamase superfamily II</fullName>
    </submittedName>
</protein>
<feature type="domain" description="Metallo-beta-lactamase" evidence="5">
    <location>
        <begin position="60"/>
        <end position="265"/>
    </location>
</feature>
<dbReference type="EMBL" id="FNTI01000001">
    <property type="protein sequence ID" value="SEB86356.1"/>
    <property type="molecule type" value="Genomic_DNA"/>
</dbReference>
<dbReference type="GO" id="GO:0046872">
    <property type="term" value="F:metal ion binding"/>
    <property type="evidence" value="ECO:0007669"/>
    <property type="project" value="UniProtKB-KW"/>
</dbReference>
<evidence type="ECO:0000313" key="6">
    <source>
        <dbReference type="EMBL" id="SEB86356.1"/>
    </source>
</evidence>
<keyword evidence="4" id="KW-0862">Zinc</keyword>
<dbReference type="OrthoDB" id="9803916at2"/>
<evidence type="ECO:0000313" key="7">
    <source>
        <dbReference type="Proteomes" id="UP000183208"/>
    </source>
</evidence>